<feature type="disulfide bond" evidence="8">
    <location>
        <begin position="30"/>
        <end position="42"/>
    </location>
</feature>
<accession>A0A8H5FI50</accession>
<dbReference type="Pfam" id="PF00704">
    <property type="entry name" value="Glyco_hydro_18"/>
    <property type="match status" value="1"/>
</dbReference>
<dbReference type="SUPFAM" id="SSF57016">
    <property type="entry name" value="Plant lectins/antimicrobial peptides"/>
    <property type="match status" value="1"/>
</dbReference>
<dbReference type="CDD" id="cd00035">
    <property type="entry name" value="ChtBD1"/>
    <property type="match status" value="1"/>
</dbReference>
<dbReference type="Gene3D" id="3.10.50.10">
    <property type="match status" value="1"/>
</dbReference>
<sequence>MYQLLVVAIALIAQTAYGQNCDSQNNGALCLTGQCCSNAGFCGTTAEYCLTSQRCQAQCINDGPPPPPQGPKPQSIDTSKLFKPPDNTFATKQLVGYFSNWAQYRGLDPSVPSCDKNQSFLPENINPFLYTHLNYAFVFMTNNNSIVPHEYDDLDLSMHFNKWVKGLNPSITTSFSVGGWTMNDGPSKFTGNIDYSTFFSQMASTSGSRSTFIQSCIKWARDLGFDGIDIDWEYVGDPTRGGTSADTENFTSLVKEMRDAARAEAASSGKNELLITVAAPADPDKFNLIQVGGLRLSVTRLTGIILMTYDFYGNWDPRMDSQAPIADTLQKGWSFTSAIDLYLNAGVPGSKINAGIPLYGRIWTIDDPSCTSPGCTGTAGISGRCTAESGFLAYFEIKEIIDALDSQNMLSTALNFASQDGYFLVFDDQWVGYDDENSFQAKVDIINNKGIRGGMLWAVDLDTADFSLTKKLLEYYQSCPKDGDWPATSANSEAEILCSSDSAFPQETQTRMCNEDLTWGVVDNSACNPVRPVSLAAQKCVEGQ</sequence>
<dbReference type="PROSITE" id="PS00026">
    <property type="entry name" value="CHIT_BIND_I_1"/>
    <property type="match status" value="1"/>
</dbReference>
<keyword evidence="4" id="KW-0146">Chitin degradation</keyword>
<keyword evidence="8" id="KW-1015">Disulfide bond</keyword>
<gene>
    <name evidence="14" type="ORF">D9758_013018</name>
</gene>
<dbReference type="GO" id="GO:0008061">
    <property type="term" value="F:chitin binding"/>
    <property type="evidence" value="ECO:0007669"/>
    <property type="project" value="UniProtKB-UniRule"/>
</dbReference>
<comment type="similarity">
    <text evidence="10">Belongs to the glycosyl hydrolase 18 family.</text>
</comment>
<dbReference type="Gene3D" id="3.20.20.80">
    <property type="entry name" value="Glycosidases"/>
    <property type="match status" value="1"/>
</dbReference>
<dbReference type="OrthoDB" id="73875at2759"/>
<dbReference type="GO" id="GO:0008843">
    <property type="term" value="F:endochitinase activity"/>
    <property type="evidence" value="ECO:0007669"/>
    <property type="project" value="UniProtKB-EC"/>
</dbReference>
<evidence type="ECO:0000256" key="11">
    <source>
        <dbReference type="SAM" id="SignalP"/>
    </source>
</evidence>
<keyword evidence="2 8" id="KW-0147">Chitin-binding</keyword>
<dbReference type="PROSITE" id="PS50941">
    <property type="entry name" value="CHIT_BIND_I_2"/>
    <property type="match status" value="1"/>
</dbReference>
<evidence type="ECO:0008006" key="16">
    <source>
        <dbReference type="Google" id="ProtNLM"/>
    </source>
</evidence>
<feature type="domain" description="GH18" evidence="13">
    <location>
        <begin position="92"/>
        <end position="479"/>
    </location>
</feature>
<dbReference type="GO" id="GO:0000272">
    <property type="term" value="P:polysaccharide catabolic process"/>
    <property type="evidence" value="ECO:0007669"/>
    <property type="project" value="UniProtKB-KW"/>
</dbReference>
<dbReference type="InterPro" id="IPR001223">
    <property type="entry name" value="Glyco_hydro18_cat"/>
</dbReference>
<dbReference type="InterPro" id="IPR050314">
    <property type="entry name" value="Glycosyl_Hydrlase_18"/>
</dbReference>
<evidence type="ECO:0000256" key="4">
    <source>
        <dbReference type="ARBA" id="ARBA00023024"/>
    </source>
</evidence>
<keyword evidence="15" id="KW-1185">Reference proteome</keyword>
<dbReference type="GO" id="GO:0006032">
    <property type="term" value="P:chitin catabolic process"/>
    <property type="evidence" value="ECO:0007669"/>
    <property type="project" value="UniProtKB-KW"/>
</dbReference>
<feature type="signal peptide" evidence="11">
    <location>
        <begin position="1"/>
        <end position="18"/>
    </location>
</feature>
<dbReference type="InterPro" id="IPR036861">
    <property type="entry name" value="Endochitinase-like_sf"/>
</dbReference>
<keyword evidence="7" id="KW-0624">Polysaccharide degradation</keyword>
<dbReference type="InterPro" id="IPR011583">
    <property type="entry name" value="Chitinase_II/V-like_cat"/>
</dbReference>
<keyword evidence="3 9" id="KW-0378">Hydrolase</keyword>
<evidence type="ECO:0000259" key="12">
    <source>
        <dbReference type="PROSITE" id="PS50941"/>
    </source>
</evidence>
<evidence type="ECO:0000256" key="2">
    <source>
        <dbReference type="ARBA" id="ARBA00022669"/>
    </source>
</evidence>
<evidence type="ECO:0000313" key="15">
    <source>
        <dbReference type="Proteomes" id="UP000559256"/>
    </source>
</evidence>
<dbReference type="PANTHER" id="PTHR11177:SF333">
    <property type="entry name" value="CHITINASE"/>
    <property type="match status" value="1"/>
</dbReference>
<proteinExistence type="inferred from homology"/>
<name>A0A8H5FI50_9AGAR</name>
<reference evidence="14 15" key="1">
    <citation type="journal article" date="2020" name="ISME J.">
        <title>Uncovering the hidden diversity of litter-decomposition mechanisms in mushroom-forming fungi.</title>
        <authorList>
            <person name="Floudas D."/>
            <person name="Bentzer J."/>
            <person name="Ahren D."/>
            <person name="Johansson T."/>
            <person name="Persson P."/>
            <person name="Tunlid A."/>
        </authorList>
    </citation>
    <scope>NUCLEOTIDE SEQUENCE [LARGE SCALE GENOMIC DNA]</scope>
    <source>
        <strain evidence="14 15">CBS 291.85</strain>
    </source>
</reference>
<evidence type="ECO:0000313" key="14">
    <source>
        <dbReference type="EMBL" id="KAF5337646.1"/>
    </source>
</evidence>
<dbReference type="InterPro" id="IPR001002">
    <property type="entry name" value="Chitin-bd_1"/>
</dbReference>
<evidence type="ECO:0000256" key="8">
    <source>
        <dbReference type="PROSITE-ProRule" id="PRU00261"/>
    </source>
</evidence>
<evidence type="ECO:0000256" key="6">
    <source>
        <dbReference type="ARBA" id="ARBA00023295"/>
    </source>
</evidence>
<dbReference type="PANTHER" id="PTHR11177">
    <property type="entry name" value="CHITINASE"/>
    <property type="match status" value="1"/>
</dbReference>
<dbReference type="InterPro" id="IPR029070">
    <property type="entry name" value="Chitinase_insertion_sf"/>
</dbReference>
<evidence type="ECO:0000256" key="7">
    <source>
        <dbReference type="ARBA" id="ARBA00023326"/>
    </source>
</evidence>
<comment type="caution">
    <text evidence="14">The sequence shown here is derived from an EMBL/GenBank/DDBJ whole genome shotgun (WGS) entry which is preliminary data.</text>
</comment>
<dbReference type="SUPFAM" id="SSF51445">
    <property type="entry name" value="(Trans)glycosidases"/>
    <property type="match status" value="1"/>
</dbReference>
<dbReference type="SMART" id="SM00636">
    <property type="entry name" value="Glyco_18"/>
    <property type="match status" value="1"/>
</dbReference>
<organism evidence="14 15">
    <name type="scientific">Tetrapyrgos nigripes</name>
    <dbReference type="NCBI Taxonomy" id="182062"/>
    <lineage>
        <taxon>Eukaryota</taxon>
        <taxon>Fungi</taxon>
        <taxon>Dikarya</taxon>
        <taxon>Basidiomycota</taxon>
        <taxon>Agaricomycotina</taxon>
        <taxon>Agaricomycetes</taxon>
        <taxon>Agaricomycetidae</taxon>
        <taxon>Agaricales</taxon>
        <taxon>Marasmiineae</taxon>
        <taxon>Marasmiaceae</taxon>
        <taxon>Tetrapyrgos</taxon>
    </lineage>
</organism>
<evidence type="ECO:0000256" key="5">
    <source>
        <dbReference type="ARBA" id="ARBA00023277"/>
    </source>
</evidence>
<evidence type="ECO:0000256" key="1">
    <source>
        <dbReference type="ARBA" id="ARBA00000822"/>
    </source>
</evidence>
<protein>
    <recommendedName>
        <fullName evidence="16">Chitinase</fullName>
    </recommendedName>
</protein>
<keyword evidence="6 9" id="KW-0326">Glycosidase</keyword>
<feature type="domain" description="Chitin-binding type-1" evidence="12">
    <location>
        <begin position="18"/>
        <end position="61"/>
    </location>
</feature>
<evidence type="ECO:0000256" key="10">
    <source>
        <dbReference type="RuleBase" id="RU004453"/>
    </source>
</evidence>
<dbReference type="PROSITE" id="PS51910">
    <property type="entry name" value="GH18_2"/>
    <property type="match status" value="1"/>
</dbReference>
<dbReference type="SUPFAM" id="SSF54556">
    <property type="entry name" value="Chitinase insertion domain"/>
    <property type="match status" value="1"/>
</dbReference>
<feature type="disulfide bond" evidence="8">
    <location>
        <begin position="35"/>
        <end position="49"/>
    </location>
</feature>
<dbReference type="AlphaFoldDB" id="A0A8H5FI50"/>
<dbReference type="Pfam" id="PF00187">
    <property type="entry name" value="Chitin_bind_1"/>
    <property type="match status" value="1"/>
</dbReference>
<dbReference type="EMBL" id="JAACJM010000212">
    <property type="protein sequence ID" value="KAF5337646.1"/>
    <property type="molecule type" value="Genomic_DNA"/>
</dbReference>
<feature type="chain" id="PRO_5034240868" description="Chitinase" evidence="11">
    <location>
        <begin position="19"/>
        <end position="544"/>
    </location>
</feature>
<dbReference type="Gene3D" id="3.30.60.10">
    <property type="entry name" value="Endochitinase-like"/>
    <property type="match status" value="1"/>
</dbReference>
<keyword evidence="5" id="KW-0119">Carbohydrate metabolism</keyword>
<dbReference type="InterPro" id="IPR018371">
    <property type="entry name" value="Chitin-binding_1_CS"/>
</dbReference>
<dbReference type="InterPro" id="IPR001579">
    <property type="entry name" value="Glyco_hydro_18_chit_AS"/>
</dbReference>
<dbReference type="InterPro" id="IPR017853">
    <property type="entry name" value="GH"/>
</dbReference>
<dbReference type="SMART" id="SM00270">
    <property type="entry name" value="ChtBD1"/>
    <property type="match status" value="1"/>
</dbReference>
<keyword evidence="11" id="KW-0732">Signal</keyword>
<comment type="catalytic activity">
    <reaction evidence="1">
        <text>Random endo-hydrolysis of N-acetyl-beta-D-glucosaminide (1-&gt;4)-beta-linkages in chitin and chitodextrins.</text>
        <dbReference type="EC" id="3.2.1.14"/>
    </reaction>
</comment>
<evidence type="ECO:0000259" key="13">
    <source>
        <dbReference type="PROSITE" id="PS51910"/>
    </source>
</evidence>
<evidence type="ECO:0000256" key="9">
    <source>
        <dbReference type="RuleBase" id="RU000489"/>
    </source>
</evidence>
<feature type="disulfide bond" evidence="8">
    <location>
        <begin position="55"/>
        <end position="59"/>
    </location>
</feature>
<evidence type="ECO:0000256" key="3">
    <source>
        <dbReference type="ARBA" id="ARBA00022801"/>
    </source>
</evidence>
<feature type="disulfide bond" evidence="8">
    <location>
        <begin position="21"/>
        <end position="36"/>
    </location>
</feature>
<dbReference type="PROSITE" id="PS01095">
    <property type="entry name" value="GH18_1"/>
    <property type="match status" value="1"/>
</dbReference>
<dbReference type="Proteomes" id="UP000559256">
    <property type="component" value="Unassembled WGS sequence"/>
</dbReference>